<evidence type="ECO:0000256" key="1">
    <source>
        <dbReference type="ARBA" id="ARBA00022614"/>
    </source>
</evidence>
<dbReference type="PANTHER" id="PTHR45712:SF1">
    <property type="entry name" value="NEPHROCAN"/>
    <property type="match status" value="1"/>
</dbReference>
<dbReference type="AlphaFoldDB" id="A0A914W8E0"/>
<dbReference type="PROSITE" id="PS51450">
    <property type="entry name" value="LRR"/>
    <property type="match status" value="2"/>
</dbReference>
<reference evidence="5" key="1">
    <citation type="submission" date="2022-11" db="UniProtKB">
        <authorList>
            <consortium name="WormBaseParasite"/>
        </authorList>
    </citation>
    <scope>IDENTIFICATION</scope>
</reference>
<name>A0A914W8E0_9BILA</name>
<dbReference type="Pfam" id="PF00560">
    <property type="entry name" value="LRR_1"/>
    <property type="match status" value="1"/>
</dbReference>
<accession>A0A914W8E0</accession>
<dbReference type="InterPro" id="IPR050333">
    <property type="entry name" value="SLRP"/>
</dbReference>
<sequence length="556" mass="62921">MSVRQLFRWLKKTDARDKDKRGQHDEKGVNGIWRSKSVRPPPDPSGSPLSAEQSPSKFDMADALLTHIPEEVFQHVTLRVLQLSGNQLRNLPPSIATFRLLEELILNRNEICDLPETLKFLARLASLELSLNPLNSVSFGTIGQLRALSVLCLNCCSIKSIPNGAMPHSLKWLELRENRLKSLPADFGRLVKLEHLDLDRNSLQSLPDSFANLKRLVSFSCAWNELTSLPETFGSLVSVACVDLSSNFLHSLPNSCQFMERLEDLRLSSNQFQRFPVAVTRCSNLRIFHMNFNRLTEIPEDLQRLRKLTELQVMTNAITTLAGSSSQFIFPLLEMLLCDFNQLTSLPALRCPMLRLLSLRDNRITSLGYSLNELNNLMMLDLRKNMLRMLPISMSAVVENVSALWLTDNQIKSKPPLTRSADGTALVCIYLPQKHEVQLKQMNDAPEVAQWSLAAHFIYKSDLAHRQRAKARMQTGERRTHTAESAVLILPSTIAPRTRPTIRPYAMVDINTLRAQLTSNNAPLGSGLHYEHISRGSTLVKQKTIAREREQYESVL</sequence>
<dbReference type="Gene3D" id="3.80.10.10">
    <property type="entry name" value="Ribonuclease Inhibitor"/>
    <property type="match status" value="3"/>
</dbReference>
<evidence type="ECO:0000313" key="5">
    <source>
        <dbReference type="WBParaSite" id="PSAMB.scaffold3445size18244.g21497.t1"/>
    </source>
</evidence>
<proteinExistence type="predicted"/>
<dbReference type="InterPro" id="IPR032675">
    <property type="entry name" value="LRR_dom_sf"/>
</dbReference>
<dbReference type="PANTHER" id="PTHR45712">
    <property type="entry name" value="AGAP008170-PA"/>
    <property type="match status" value="1"/>
</dbReference>
<feature type="compositionally biased region" description="Basic and acidic residues" evidence="3">
    <location>
        <begin position="14"/>
        <end position="28"/>
    </location>
</feature>
<keyword evidence="4" id="KW-1185">Reference proteome</keyword>
<dbReference type="WBParaSite" id="PSAMB.scaffold3445size18244.g21497.t1">
    <property type="protein sequence ID" value="PSAMB.scaffold3445size18244.g21497.t1"/>
    <property type="gene ID" value="PSAMB.scaffold3445size18244.g21497"/>
</dbReference>
<dbReference type="Pfam" id="PF13855">
    <property type="entry name" value="LRR_8"/>
    <property type="match status" value="1"/>
</dbReference>
<protein>
    <submittedName>
        <fullName evidence="5">Uncharacterized protein</fullName>
    </submittedName>
</protein>
<evidence type="ECO:0000313" key="4">
    <source>
        <dbReference type="Proteomes" id="UP000887566"/>
    </source>
</evidence>
<dbReference type="InterPro" id="IPR001611">
    <property type="entry name" value="Leu-rich_rpt"/>
</dbReference>
<keyword evidence="1" id="KW-0433">Leucine-rich repeat</keyword>
<dbReference type="SMART" id="SM00364">
    <property type="entry name" value="LRR_BAC"/>
    <property type="match status" value="7"/>
</dbReference>
<evidence type="ECO:0000256" key="2">
    <source>
        <dbReference type="ARBA" id="ARBA00022737"/>
    </source>
</evidence>
<organism evidence="4 5">
    <name type="scientific">Plectus sambesii</name>
    <dbReference type="NCBI Taxonomy" id="2011161"/>
    <lineage>
        <taxon>Eukaryota</taxon>
        <taxon>Metazoa</taxon>
        <taxon>Ecdysozoa</taxon>
        <taxon>Nematoda</taxon>
        <taxon>Chromadorea</taxon>
        <taxon>Plectida</taxon>
        <taxon>Plectina</taxon>
        <taxon>Plectoidea</taxon>
        <taxon>Plectidae</taxon>
        <taxon>Plectus</taxon>
    </lineage>
</organism>
<keyword evidence="2" id="KW-0677">Repeat</keyword>
<dbReference type="SUPFAM" id="SSF52058">
    <property type="entry name" value="L domain-like"/>
    <property type="match status" value="1"/>
</dbReference>
<feature type="region of interest" description="Disordered" evidence="3">
    <location>
        <begin position="14"/>
        <end position="54"/>
    </location>
</feature>
<evidence type="ECO:0000256" key="3">
    <source>
        <dbReference type="SAM" id="MobiDB-lite"/>
    </source>
</evidence>
<dbReference type="GO" id="GO:0005615">
    <property type="term" value="C:extracellular space"/>
    <property type="evidence" value="ECO:0007669"/>
    <property type="project" value="TreeGrafter"/>
</dbReference>
<dbReference type="InterPro" id="IPR003591">
    <property type="entry name" value="Leu-rich_rpt_typical-subtyp"/>
</dbReference>
<dbReference type="Proteomes" id="UP000887566">
    <property type="component" value="Unplaced"/>
</dbReference>
<dbReference type="SMART" id="SM00369">
    <property type="entry name" value="LRR_TYP"/>
    <property type="match status" value="12"/>
</dbReference>